<dbReference type="InterPro" id="IPR012677">
    <property type="entry name" value="Nucleotide-bd_a/b_plait_sf"/>
</dbReference>
<keyword evidence="3" id="KW-1185">Reference proteome</keyword>
<feature type="region of interest" description="Disordered" evidence="1">
    <location>
        <begin position="1"/>
        <end position="21"/>
    </location>
</feature>
<dbReference type="GO" id="GO:0003676">
    <property type="term" value="F:nucleic acid binding"/>
    <property type="evidence" value="ECO:0007669"/>
    <property type="project" value="InterPro"/>
</dbReference>
<proteinExistence type="predicted"/>
<dbReference type="SUPFAM" id="SSF54928">
    <property type="entry name" value="RNA-binding domain, RBD"/>
    <property type="match status" value="1"/>
</dbReference>
<dbReference type="Pfam" id="PF04059">
    <property type="entry name" value="RRM_2"/>
    <property type="match status" value="1"/>
</dbReference>
<feature type="domain" description="Mei2-like C-terminal RNA recognition motif" evidence="2">
    <location>
        <begin position="202"/>
        <end position="312"/>
    </location>
</feature>
<evidence type="ECO:0000259" key="2">
    <source>
        <dbReference type="Pfam" id="PF04059"/>
    </source>
</evidence>
<evidence type="ECO:0000256" key="1">
    <source>
        <dbReference type="SAM" id="MobiDB-lite"/>
    </source>
</evidence>
<dbReference type="OrthoDB" id="417481at2759"/>
<accession>A0A6J1ABI0</accession>
<dbReference type="RefSeq" id="XP_021284166.1">
    <property type="nucleotide sequence ID" value="XM_021428491.1"/>
</dbReference>
<dbReference type="InterPro" id="IPR035979">
    <property type="entry name" value="RBD_domain_sf"/>
</dbReference>
<dbReference type="AlphaFoldDB" id="A0A6J1ABI0"/>
<evidence type="ECO:0000313" key="3">
    <source>
        <dbReference type="Proteomes" id="UP000504621"/>
    </source>
</evidence>
<gene>
    <name evidence="4" type="primary">LOC110416491</name>
</gene>
<name>A0A6J1ABI0_9ROSI</name>
<organism evidence="3 4">
    <name type="scientific">Herrania umbratica</name>
    <dbReference type="NCBI Taxonomy" id="108875"/>
    <lineage>
        <taxon>Eukaryota</taxon>
        <taxon>Viridiplantae</taxon>
        <taxon>Streptophyta</taxon>
        <taxon>Embryophyta</taxon>
        <taxon>Tracheophyta</taxon>
        <taxon>Spermatophyta</taxon>
        <taxon>Magnoliopsida</taxon>
        <taxon>eudicotyledons</taxon>
        <taxon>Gunneridae</taxon>
        <taxon>Pentapetalae</taxon>
        <taxon>rosids</taxon>
        <taxon>malvids</taxon>
        <taxon>Malvales</taxon>
        <taxon>Malvaceae</taxon>
        <taxon>Byttnerioideae</taxon>
        <taxon>Herrania</taxon>
    </lineage>
</organism>
<dbReference type="InterPro" id="IPR007201">
    <property type="entry name" value="Mei2-like_Rrm_C"/>
</dbReference>
<protein>
    <submittedName>
        <fullName evidence="4">Protein terminal ear1</fullName>
    </submittedName>
</protein>
<reference evidence="4" key="1">
    <citation type="submission" date="2025-08" db="UniProtKB">
        <authorList>
            <consortium name="RefSeq"/>
        </authorList>
    </citation>
    <scope>IDENTIFICATION</scope>
    <source>
        <tissue evidence="4">Leaf</tissue>
    </source>
</reference>
<dbReference type="Proteomes" id="UP000504621">
    <property type="component" value="Unplaced"/>
</dbReference>
<dbReference type="GeneID" id="110416491"/>
<sequence length="370" mass="41831">MSASSSPVKTSNSKPLNPSALSYEPQSMQLIAKPHYPQDKIYLPHQFPLERSQNEAPLHLPQLQISVPQSVFLPVVLPDFCPRPSFGYYSPWCWDNKEECLSLYNSEKQPHPRIKVFNSPNSISYDGMNYGSEGIVGNKKKGKCGYVPPRLKPRSGYPMHSPVWVPRKADDEKIEASSNGHGGGCPLCPPVPAEEQMKFDGKTSVMIKNVPNHFKRSNLQRMLDRFCQTENRKALPVSNCCKSAYDFLYLPMDFGFHLNLGFAFVNFTSPDAASRFSRAFSHREWSYGDTRSKICEIAVAKLQGKDALKEQFERSSFPCHTTDYLPVVFSPPRDGFTRSRPTIVGRRTHASATSKGERVMIMTQRKNRKA</sequence>
<dbReference type="Gene3D" id="3.30.70.330">
    <property type="match status" value="1"/>
</dbReference>
<evidence type="ECO:0000313" key="4">
    <source>
        <dbReference type="RefSeq" id="XP_021284166.1"/>
    </source>
</evidence>